<dbReference type="HOGENOM" id="CLU_083596_0_0_0"/>
<evidence type="ECO:0000313" key="3">
    <source>
        <dbReference type="Proteomes" id="UP000001505"/>
    </source>
</evidence>
<dbReference type="GO" id="GO:0032259">
    <property type="term" value="P:methylation"/>
    <property type="evidence" value="ECO:0007669"/>
    <property type="project" value="UniProtKB-KW"/>
</dbReference>
<gene>
    <name evidence="2" type="ordered locus">wcw_0072</name>
</gene>
<dbReference type="PANTHER" id="PTHR34203">
    <property type="entry name" value="METHYLTRANSFERASE, FKBM FAMILY PROTEIN"/>
    <property type="match status" value="1"/>
</dbReference>
<proteinExistence type="predicted"/>
<dbReference type="Proteomes" id="UP000001505">
    <property type="component" value="Chromosome"/>
</dbReference>
<dbReference type="STRING" id="716544.wcw_0072"/>
<reference evidence="2 3" key="1">
    <citation type="journal article" date="2010" name="PLoS ONE">
        <title>The Waddlia genome: a window into chlamydial biology.</title>
        <authorList>
            <person name="Bertelli C."/>
            <person name="Collyn F."/>
            <person name="Croxatto A."/>
            <person name="Ruckert C."/>
            <person name="Polkinghorne A."/>
            <person name="Kebbi-Beghdadi C."/>
            <person name="Goesmann A."/>
            <person name="Vaughan L."/>
            <person name="Greub G."/>
        </authorList>
    </citation>
    <scope>NUCLEOTIDE SEQUENCE [LARGE SCALE GENOMIC DNA]</scope>
    <source>
        <strain evidence="3">ATCC VR-1470 / WSU 86-1044</strain>
    </source>
</reference>
<dbReference type="EMBL" id="CP001928">
    <property type="protein sequence ID" value="ADI37448.1"/>
    <property type="molecule type" value="Genomic_DNA"/>
</dbReference>
<feature type="domain" description="Methyltransferase FkbM" evidence="1">
    <location>
        <begin position="49"/>
        <end position="213"/>
    </location>
</feature>
<dbReference type="OrthoDB" id="9812600at2"/>
<protein>
    <submittedName>
        <fullName evidence="2">Putative methyltransferase, FkbM family</fullName>
    </submittedName>
</protein>
<organism evidence="2 3">
    <name type="scientific">Waddlia chondrophila (strain ATCC VR-1470 / WSU 86-1044)</name>
    <dbReference type="NCBI Taxonomy" id="716544"/>
    <lineage>
        <taxon>Bacteria</taxon>
        <taxon>Pseudomonadati</taxon>
        <taxon>Chlamydiota</taxon>
        <taxon>Chlamydiia</taxon>
        <taxon>Parachlamydiales</taxon>
        <taxon>Waddliaceae</taxon>
        <taxon>Waddlia</taxon>
    </lineage>
</organism>
<dbReference type="AlphaFoldDB" id="D6YTI7"/>
<keyword evidence="3" id="KW-1185">Reference proteome</keyword>
<dbReference type="GO" id="GO:0008168">
    <property type="term" value="F:methyltransferase activity"/>
    <property type="evidence" value="ECO:0007669"/>
    <property type="project" value="UniProtKB-KW"/>
</dbReference>
<dbReference type="Pfam" id="PF05050">
    <property type="entry name" value="Methyltransf_21"/>
    <property type="match status" value="1"/>
</dbReference>
<dbReference type="PANTHER" id="PTHR34203:SF15">
    <property type="entry name" value="SLL1173 PROTEIN"/>
    <property type="match status" value="1"/>
</dbReference>
<dbReference type="eggNOG" id="COG2242">
    <property type="taxonomic scope" value="Bacteria"/>
</dbReference>
<keyword evidence="2" id="KW-0489">Methyltransferase</keyword>
<dbReference type="InterPro" id="IPR052514">
    <property type="entry name" value="SAM-dependent_MTase"/>
</dbReference>
<name>D6YTI7_WADCW</name>
<evidence type="ECO:0000259" key="1">
    <source>
        <dbReference type="Pfam" id="PF05050"/>
    </source>
</evidence>
<accession>D6YTI7</accession>
<dbReference type="InterPro" id="IPR006342">
    <property type="entry name" value="FkbM_mtfrase"/>
</dbReference>
<dbReference type="SUPFAM" id="SSF53335">
    <property type="entry name" value="S-adenosyl-L-methionine-dependent methyltransferases"/>
    <property type="match status" value="1"/>
</dbReference>
<keyword evidence="2" id="KW-0808">Transferase</keyword>
<dbReference type="InterPro" id="IPR029063">
    <property type="entry name" value="SAM-dependent_MTases_sf"/>
</dbReference>
<dbReference type="Gene3D" id="3.40.50.150">
    <property type="entry name" value="Vaccinia Virus protein VP39"/>
    <property type="match status" value="1"/>
</dbReference>
<dbReference type="RefSeq" id="WP_013181176.1">
    <property type="nucleotide sequence ID" value="NC_014225.1"/>
</dbReference>
<sequence length="244" mass="27679">MSCKYHLTENLAIFCRSSIEKFRCETFWTKEPETLEWIGRFNSKAIFIDVGANIGLYSLFAASIHSKMKIYAIEPLSGNYQSIKENIQLNGFDQVIPLKIAVSDREGDVPFHILNEESGSSGSQIIEPVKESGESFKPVKEEMIHCVTVDNLCERFNIRCDYLKIDIDGREWQVLKGAEKSLESSVQSVLVELNPFYVALDSVHAWMKDRGFSIDGILQSLANHSNNRRSPQGPLNFIYTKTDS</sequence>
<dbReference type="NCBIfam" id="TIGR01444">
    <property type="entry name" value="fkbM_fam"/>
    <property type="match status" value="1"/>
</dbReference>
<dbReference type="KEGG" id="wch:wcw_0072"/>
<evidence type="ECO:0000313" key="2">
    <source>
        <dbReference type="EMBL" id="ADI37448.1"/>
    </source>
</evidence>